<dbReference type="RefSeq" id="WP_073826121.1">
    <property type="nucleotide sequence ID" value="NZ_MQVS01000014.1"/>
</dbReference>
<dbReference type="InterPro" id="IPR037401">
    <property type="entry name" value="SnoaL-like"/>
</dbReference>
<dbReference type="OrthoDB" id="3253739at2"/>
<dbReference type="STRING" id="52770.BSZ40_10370"/>
<comment type="caution">
    <text evidence="2">The sequence shown here is derived from an EMBL/GenBank/DDBJ whole genome shotgun (WGS) entry which is preliminary data.</text>
</comment>
<dbReference type="Pfam" id="PF12680">
    <property type="entry name" value="SnoaL_2"/>
    <property type="match status" value="1"/>
</dbReference>
<dbReference type="Proteomes" id="UP000185612">
    <property type="component" value="Unassembled WGS sequence"/>
</dbReference>
<evidence type="ECO:0000259" key="1">
    <source>
        <dbReference type="Pfam" id="PF12680"/>
    </source>
</evidence>
<sequence>MDLPAPLEALFAAEQRRDWPALGKLLHPDVTWTIVTGRGSHTVRGRQAYLERLAAAYRDAPAATFSVHRTWLANDGLVATELVDDGGRVSLDVFALADGLVRHEWEHLLGVPHPAEP</sequence>
<evidence type="ECO:0000313" key="3">
    <source>
        <dbReference type="Proteomes" id="UP000185612"/>
    </source>
</evidence>
<reference evidence="3" key="1">
    <citation type="submission" date="2016-12" db="EMBL/GenBank/DDBJ databases">
        <authorList>
            <person name="Meng X."/>
        </authorList>
    </citation>
    <scope>NUCLEOTIDE SEQUENCE [LARGE SCALE GENOMIC DNA]</scope>
    <source>
        <strain evidence="3">DSM 20732</strain>
    </source>
</reference>
<keyword evidence="3" id="KW-1185">Reference proteome</keyword>
<dbReference type="SUPFAM" id="SSF54427">
    <property type="entry name" value="NTF2-like"/>
    <property type="match status" value="1"/>
</dbReference>
<protein>
    <recommendedName>
        <fullName evidence="1">SnoaL-like domain-containing protein</fullName>
    </recommendedName>
</protein>
<accession>A0A1Q5PTA2</accession>
<proteinExistence type="predicted"/>
<gene>
    <name evidence="2" type="ORF">BSZ40_10370</name>
</gene>
<name>A0A1Q5PTA2_9ACTO</name>
<dbReference type="InParanoid" id="A0A1Q5PTA2"/>
<dbReference type="InterPro" id="IPR032710">
    <property type="entry name" value="NTF2-like_dom_sf"/>
</dbReference>
<organism evidence="2 3">
    <name type="scientific">Buchananella hordeovulneris</name>
    <dbReference type="NCBI Taxonomy" id="52770"/>
    <lineage>
        <taxon>Bacteria</taxon>
        <taxon>Bacillati</taxon>
        <taxon>Actinomycetota</taxon>
        <taxon>Actinomycetes</taxon>
        <taxon>Actinomycetales</taxon>
        <taxon>Actinomycetaceae</taxon>
        <taxon>Buchananella</taxon>
    </lineage>
</organism>
<dbReference type="EMBL" id="MQVS01000014">
    <property type="protein sequence ID" value="OKL50831.1"/>
    <property type="molecule type" value="Genomic_DNA"/>
</dbReference>
<feature type="domain" description="SnoaL-like" evidence="1">
    <location>
        <begin position="8"/>
        <end position="97"/>
    </location>
</feature>
<dbReference type="AlphaFoldDB" id="A0A1Q5PTA2"/>
<dbReference type="Gene3D" id="3.10.450.50">
    <property type="match status" value="1"/>
</dbReference>
<evidence type="ECO:0000313" key="2">
    <source>
        <dbReference type="EMBL" id="OKL50831.1"/>
    </source>
</evidence>